<dbReference type="Pfam" id="PF01497">
    <property type="entry name" value="Peripla_BP_2"/>
    <property type="match status" value="1"/>
</dbReference>
<keyword evidence="5" id="KW-0732">Signal</keyword>
<comment type="caution">
    <text evidence="7">The sequence shown here is derived from an EMBL/GenBank/DDBJ whole genome shotgun (WGS) entry which is preliminary data.</text>
</comment>
<dbReference type="CDD" id="cd01146">
    <property type="entry name" value="FhuD"/>
    <property type="match status" value="1"/>
</dbReference>
<dbReference type="InterPro" id="IPR002491">
    <property type="entry name" value="ABC_transptr_periplasmic_BD"/>
</dbReference>
<keyword evidence="3" id="KW-0813">Transport</keyword>
<evidence type="ECO:0000256" key="1">
    <source>
        <dbReference type="ARBA" id="ARBA00004196"/>
    </source>
</evidence>
<organism evidence="7 8">
    <name type="scientific">Vibrio diazotrophicus</name>
    <dbReference type="NCBI Taxonomy" id="685"/>
    <lineage>
        <taxon>Bacteria</taxon>
        <taxon>Pseudomonadati</taxon>
        <taxon>Pseudomonadota</taxon>
        <taxon>Gammaproteobacteria</taxon>
        <taxon>Vibrionales</taxon>
        <taxon>Vibrionaceae</taxon>
        <taxon>Vibrio</taxon>
    </lineage>
</organism>
<dbReference type="EMBL" id="QLTR01000009">
    <property type="protein sequence ID" value="RAS64372.1"/>
    <property type="molecule type" value="Genomic_DNA"/>
</dbReference>
<keyword evidence="4" id="KW-0408">Iron</keyword>
<dbReference type="InterPro" id="IPR051313">
    <property type="entry name" value="Bact_iron-sidero_bind"/>
</dbReference>
<protein>
    <submittedName>
        <fullName evidence="7">Iron complex transport system substrate-binding protein</fullName>
    </submittedName>
</protein>
<name>A0A329E9M7_VIBDI</name>
<evidence type="ECO:0000259" key="6">
    <source>
        <dbReference type="PROSITE" id="PS50983"/>
    </source>
</evidence>
<evidence type="ECO:0000256" key="5">
    <source>
        <dbReference type="ARBA" id="ARBA00022729"/>
    </source>
</evidence>
<gene>
    <name evidence="7" type="ORF">DET48_1095</name>
</gene>
<dbReference type="PANTHER" id="PTHR30532">
    <property type="entry name" value="IRON III DICITRATE-BINDING PERIPLASMIC PROTEIN"/>
    <property type="match status" value="1"/>
</dbReference>
<evidence type="ECO:0000313" key="7">
    <source>
        <dbReference type="EMBL" id="RAS64372.1"/>
    </source>
</evidence>
<dbReference type="AlphaFoldDB" id="A0A329E9M7"/>
<comment type="similarity">
    <text evidence="2">Belongs to the bacterial solute-binding protein 8 family.</text>
</comment>
<dbReference type="PANTHER" id="PTHR30532:SF29">
    <property type="entry name" value="FE(3+) DICITRATE-BINDING PERIPLASMIC PROTEIN"/>
    <property type="match status" value="1"/>
</dbReference>
<dbReference type="Gene3D" id="3.40.50.1980">
    <property type="entry name" value="Nitrogenase molybdenum iron protein domain"/>
    <property type="match status" value="2"/>
</dbReference>
<evidence type="ECO:0000256" key="3">
    <source>
        <dbReference type="ARBA" id="ARBA00022448"/>
    </source>
</evidence>
<sequence>MLTLAILLNLILKKESTMKIEKQITIKHFSTVLLMLLSTIFASFTAMAQTRSVQDEQGTFEIESIPQRIVVLEFSFVDALAAVGVSPIGVADDNDATRVIPAVRAKIEPWESVGMRSQPSVEAIAVLKPDLIIADAERHRAIYQDLQRIAPTLLLKSRGETYQENLESARKIGVAIGKQAQMTQRVDQHEKTMAAFKQYFTTQETFQFGVVSDKGMWLHSPASYAGGVLSTLGIQSPLAQSTQNAYIPTSFELLLKTNPDWLLVGFYSQPNVMDEWRQNPLFKLLTAVKKQQIVEVSPELWSLNRGMLAAEEIARNLEELLGRS</sequence>
<dbReference type="Proteomes" id="UP000248729">
    <property type="component" value="Unassembled WGS sequence"/>
</dbReference>
<dbReference type="PROSITE" id="PS50983">
    <property type="entry name" value="FE_B12_PBP"/>
    <property type="match status" value="1"/>
</dbReference>
<feature type="domain" description="Fe/B12 periplasmic-binding" evidence="6">
    <location>
        <begin position="68"/>
        <end position="324"/>
    </location>
</feature>
<comment type="subcellular location">
    <subcellularLocation>
        <location evidence="1">Cell envelope</location>
    </subcellularLocation>
</comment>
<accession>A0A329E9M7</accession>
<reference evidence="7 8" key="1">
    <citation type="submission" date="2018-06" db="EMBL/GenBank/DDBJ databases">
        <title>Freshwater and sediment microbial communities from various areas in North America, analyzing microbe dynamics in response to fracking.</title>
        <authorList>
            <person name="Lamendella R."/>
        </authorList>
    </citation>
    <scope>NUCLEOTIDE SEQUENCE [LARGE SCALE GENOMIC DNA]</scope>
    <source>
        <strain evidence="7 8">99A</strain>
    </source>
</reference>
<keyword evidence="4" id="KW-0410">Iron transport</keyword>
<keyword evidence="4" id="KW-0406">Ion transport</keyword>
<evidence type="ECO:0000313" key="8">
    <source>
        <dbReference type="Proteomes" id="UP000248729"/>
    </source>
</evidence>
<proteinExistence type="inferred from homology"/>
<evidence type="ECO:0000256" key="4">
    <source>
        <dbReference type="ARBA" id="ARBA00022496"/>
    </source>
</evidence>
<evidence type="ECO:0000256" key="2">
    <source>
        <dbReference type="ARBA" id="ARBA00008814"/>
    </source>
</evidence>
<dbReference type="GO" id="GO:0030288">
    <property type="term" value="C:outer membrane-bounded periplasmic space"/>
    <property type="evidence" value="ECO:0007669"/>
    <property type="project" value="TreeGrafter"/>
</dbReference>
<dbReference type="NCBIfam" id="NF008501">
    <property type="entry name" value="PRK11411.1"/>
    <property type="match status" value="1"/>
</dbReference>
<dbReference type="GO" id="GO:1901678">
    <property type="term" value="P:iron coordination entity transport"/>
    <property type="evidence" value="ECO:0007669"/>
    <property type="project" value="UniProtKB-ARBA"/>
</dbReference>
<dbReference type="SUPFAM" id="SSF53807">
    <property type="entry name" value="Helical backbone' metal receptor"/>
    <property type="match status" value="1"/>
</dbReference>